<protein>
    <submittedName>
        <fullName evidence="3">Thioredoxin family protein</fullName>
    </submittedName>
</protein>
<dbReference type="InterPro" id="IPR036249">
    <property type="entry name" value="Thioredoxin-like_sf"/>
</dbReference>
<dbReference type="Gene3D" id="3.40.30.10">
    <property type="entry name" value="Glutaredoxin"/>
    <property type="match status" value="1"/>
</dbReference>
<sequence>MKRTSILSMAAALFVVLSSFLLPADGYKVGDKVMIFNLKNVDNKMVALGHDATAKGYIVVITCNTCPVAQAYEQRIIDLNKTYAPKGYPVIAINANDSNRSPGDSFVEMQDRAKNSKYQFPYLLDETQEVAKTYGARSTPTAYVVKREGNDYILAYHGAIDNNSNDASSANVHYVSQAVNALLANKPVEITTAKAIGCGIKWKM</sequence>
<dbReference type="CDD" id="cd02969">
    <property type="entry name" value="PRX_like1"/>
    <property type="match status" value="1"/>
</dbReference>
<dbReference type="Proteomes" id="UP000293162">
    <property type="component" value="Unassembled WGS sequence"/>
</dbReference>
<feature type="domain" description="Thioredoxin" evidence="2">
    <location>
        <begin position="27"/>
        <end position="184"/>
    </location>
</feature>
<dbReference type="GO" id="GO:0016209">
    <property type="term" value="F:antioxidant activity"/>
    <property type="evidence" value="ECO:0007669"/>
    <property type="project" value="InterPro"/>
</dbReference>
<accession>A0A4Q5LYD2</accession>
<dbReference type="Pfam" id="PF00578">
    <property type="entry name" value="AhpC-TSA"/>
    <property type="match status" value="1"/>
</dbReference>
<dbReference type="SUPFAM" id="SSF52833">
    <property type="entry name" value="Thioredoxin-like"/>
    <property type="match status" value="1"/>
</dbReference>
<dbReference type="GO" id="GO:0016491">
    <property type="term" value="F:oxidoreductase activity"/>
    <property type="evidence" value="ECO:0007669"/>
    <property type="project" value="InterPro"/>
</dbReference>
<gene>
    <name evidence="3" type="ORF">EWM59_15745</name>
</gene>
<dbReference type="PROSITE" id="PS51352">
    <property type="entry name" value="THIOREDOXIN_2"/>
    <property type="match status" value="1"/>
</dbReference>
<organism evidence="3 4">
    <name type="scientific">Emticicia agri</name>
    <dbReference type="NCBI Taxonomy" id="2492393"/>
    <lineage>
        <taxon>Bacteria</taxon>
        <taxon>Pseudomonadati</taxon>
        <taxon>Bacteroidota</taxon>
        <taxon>Cytophagia</taxon>
        <taxon>Cytophagales</taxon>
        <taxon>Leadbetterellaceae</taxon>
        <taxon>Emticicia</taxon>
    </lineage>
</organism>
<dbReference type="PANTHER" id="PTHR43640:SF1">
    <property type="entry name" value="THIOREDOXIN-DEPENDENT PEROXIREDOXIN"/>
    <property type="match status" value="1"/>
</dbReference>
<dbReference type="InterPro" id="IPR013766">
    <property type="entry name" value="Thioredoxin_domain"/>
</dbReference>
<dbReference type="InterPro" id="IPR047262">
    <property type="entry name" value="PRX-like1"/>
</dbReference>
<proteinExistence type="predicted"/>
<dbReference type="InterPro" id="IPR000866">
    <property type="entry name" value="AhpC/TSA"/>
</dbReference>
<reference evidence="3 4" key="1">
    <citation type="submission" date="2019-02" db="EMBL/GenBank/DDBJ databases">
        <title>Bacterial novel species Emticicia sp. 17J42-9 isolated from soil.</title>
        <authorList>
            <person name="Jung H.-Y."/>
        </authorList>
    </citation>
    <scope>NUCLEOTIDE SEQUENCE [LARGE SCALE GENOMIC DNA]</scope>
    <source>
        <strain evidence="3 4">17J42-9</strain>
    </source>
</reference>
<evidence type="ECO:0000256" key="1">
    <source>
        <dbReference type="SAM" id="SignalP"/>
    </source>
</evidence>
<dbReference type="OrthoDB" id="9809746at2"/>
<dbReference type="RefSeq" id="WP_130022194.1">
    <property type="nucleotide sequence ID" value="NZ_SEWF01000023.1"/>
</dbReference>
<dbReference type="EMBL" id="SEWF01000023">
    <property type="protein sequence ID" value="RYU94587.1"/>
    <property type="molecule type" value="Genomic_DNA"/>
</dbReference>
<name>A0A4Q5LYD2_9BACT</name>
<comment type="caution">
    <text evidence="3">The sequence shown here is derived from an EMBL/GenBank/DDBJ whole genome shotgun (WGS) entry which is preliminary data.</text>
</comment>
<evidence type="ECO:0000313" key="3">
    <source>
        <dbReference type="EMBL" id="RYU94587.1"/>
    </source>
</evidence>
<dbReference type="AlphaFoldDB" id="A0A4Q5LYD2"/>
<feature type="signal peptide" evidence="1">
    <location>
        <begin position="1"/>
        <end position="24"/>
    </location>
</feature>
<keyword evidence="1" id="KW-0732">Signal</keyword>
<keyword evidence="4" id="KW-1185">Reference proteome</keyword>
<feature type="chain" id="PRO_5020332652" evidence="1">
    <location>
        <begin position="25"/>
        <end position="204"/>
    </location>
</feature>
<evidence type="ECO:0000313" key="4">
    <source>
        <dbReference type="Proteomes" id="UP000293162"/>
    </source>
</evidence>
<dbReference type="PANTHER" id="PTHR43640">
    <property type="entry name" value="OS07G0260300 PROTEIN"/>
    <property type="match status" value="1"/>
</dbReference>
<evidence type="ECO:0000259" key="2">
    <source>
        <dbReference type="PROSITE" id="PS51352"/>
    </source>
</evidence>